<dbReference type="EMBL" id="BSYI01000079">
    <property type="protein sequence ID" value="GMG85583.1"/>
    <property type="molecule type" value="Genomic_DNA"/>
</dbReference>
<dbReference type="SUPFAM" id="SSF56954">
    <property type="entry name" value="Outer membrane efflux proteins (OEP)"/>
    <property type="match status" value="1"/>
</dbReference>
<gene>
    <name evidence="3" type="ORF">LNKW23_48060</name>
</gene>
<comment type="similarity">
    <text evidence="1 2">Belongs to the outer membrane factor (OMF) (TC 1.B.17) family.</text>
</comment>
<reference evidence="3 4" key="1">
    <citation type="submission" date="2023-04" db="EMBL/GenBank/DDBJ databases">
        <title>Marinoamorphus aggregata gen. nov., sp. Nov., isolate from tissue of brittle star Ophioplocus japonicus.</title>
        <authorList>
            <person name="Kawano K."/>
            <person name="Sawayama S."/>
            <person name="Nakagawa S."/>
        </authorList>
    </citation>
    <scope>NUCLEOTIDE SEQUENCE [LARGE SCALE GENOMIC DNA]</scope>
    <source>
        <strain evidence="3 4">NKW23</strain>
    </source>
</reference>
<keyword evidence="2" id="KW-1134">Transmembrane beta strand</keyword>
<name>A0ABQ6LTZ9_9RHOB</name>
<dbReference type="PROSITE" id="PS51257">
    <property type="entry name" value="PROKAR_LIPOPROTEIN"/>
    <property type="match status" value="1"/>
</dbReference>
<evidence type="ECO:0000256" key="2">
    <source>
        <dbReference type="RuleBase" id="RU362097"/>
    </source>
</evidence>
<dbReference type="NCBIfam" id="TIGR01845">
    <property type="entry name" value="outer_NodT"/>
    <property type="match status" value="1"/>
</dbReference>
<comment type="caution">
    <text evidence="3">The sequence shown here is derived from an EMBL/GenBank/DDBJ whole genome shotgun (WGS) entry which is preliminary data.</text>
</comment>
<dbReference type="Gene3D" id="2.20.200.10">
    <property type="entry name" value="Outer membrane efflux proteins (OEP)"/>
    <property type="match status" value="1"/>
</dbReference>
<comment type="subcellular location">
    <subcellularLocation>
        <location evidence="2">Cell membrane</location>
        <topology evidence="2">Lipid-anchor</topology>
    </subcellularLocation>
</comment>
<dbReference type="PANTHER" id="PTHR30203">
    <property type="entry name" value="OUTER MEMBRANE CATION EFFLUX PROTEIN"/>
    <property type="match status" value="1"/>
</dbReference>
<dbReference type="InterPro" id="IPR010131">
    <property type="entry name" value="MdtP/NodT-like"/>
</dbReference>
<evidence type="ECO:0000313" key="3">
    <source>
        <dbReference type="EMBL" id="GMG85583.1"/>
    </source>
</evidence>
<dbReference type="Pfam" id="PF02321">
    <property type="entry name" value="OEP"/>
    <property type="match status" value="2"/>
</dbReference>
<evidence type="ECO:0000256" key="1">
    <source>
        <dbReference type="ARBA" id="ARBA00007613"/>
    </source>
</evidence>
<protein>
    <submittedName>
        <fullName evidence="3">Efflux transporter outer membrane subunit</fullName>
    </submittedName>
</protein>
<dbReference type="InterPro" id="IPR003423">
    <property type="entry name" value="OMP_efflux"/>
</dbReference>
<organism evidence="3 4">
    <name type="scientific">Paralimibaculum aggregatum</name>
    <dbReference type="NCBI Taxonomy" id="3036245"/>
    <lineage>
        <taxon>Bacteria</taxon>
        <taxon>Pseudomonadati</taxon>
        <taxon>Pseudomonadota</taxon>
        <taxon>Alphaproteobacteria</taxon>
        <taxon>Rhodobacterales</taxon>
        <taxon>Paracoccaceae</taxon>
        <taxon>Paralimibaculum</taxon>
    </lineage>
</organism>
<keyword evidence="2" id="KW-0812">Transmembrane</keyword>
<keyword evidence="4" id="KW-1185">Reference proteome</keyword>
<keyword evidence="2" id="KW-0564">Palmitate</keyword>
<dbReference type="Proteomes" id="UP001239909">
    <property type="component" value="Unassembled WGS sequence"/>
</dbReference>
<evidence type="ECO:0000313" key="4">
    <source>
        <dbReference type="Proteomes" id="UP001239909"/>
    </source>
</evidence>
<accession>A0ABQ6LTZ9</accession>
<proteinExistence type="inferred from homology"/>
<sequence length="459" mass="48401">MKPHYVLIGLLVGGCAVGPDYQRPEVALPARFDGATAQRIGAVASEKWWQTYNDVMLTRLVTRGLAQNLDVLLATEAVRRAEAQLRETGINAALDGAATGSGEVFGGDAFDGVSNLGTAELGASLVIDIFGGIRREREGALASVTAARADVETVRLAWLAELLANYSDARKYQELLALTRDTIRARRETVDITRSKYEAGAATEYEVAEARALLSNARAALPQYAALFDASVYAIATLLNEPANPLMAQMQKGAPQLRTPGGASTGVPAELLRNRPDVRRAEADLASAVADVGVAEAALYPSLSLSGTVVRAGSVNAWSFGPELSLPIFNQGQLRASRDAEISAAKQAEITWRAAVMDAVEDVQVAQSNLHRYRQRAVLLRTAADEYGHALELAQENYRRGAITLLDLLETDRNTASARISAASAVADAAEAWAVLKIATGAGSAATGAGSAATGQASN</sequence>
<keyword evidence="2" id="KW-0472">Membrane</keyword>
<dbReference type="RefSeq" id="WP_285674980.1">
    <property type="nucleotide sequence ID" value="NZ_BSYI01000079.1"/>
</dbReference>
<dbReference type="PANTHER" id="PTHR30203:SF25">
    <property type="entry name" value="OUTER MEMBRANE PROTEIN-RELATED"/>
    <property type="match status" value="1"/>
</dbReference>
<keyword evidence="2" id="KW-0449">Lipoprotein</keyword>
<dbReference type="Gene3D" id="1.20.1600.10">
    <property type="entry name" value="Outer membrane efflux proteins (OEP)"/>
    <property type="match status" value="1"/>
</dbReference>